<dbReference type="PROSITE" id="PS50096">
    <property type="entry name" value="IQ"/>
    <property type="match status" value="1"/>
</dbReference>
<dbReference type="InterPro" id="IPR039537">
    <property type="entry name" value="Retrotran_Ty1/copia-like"/>
</dbReference>
<dbReference type="InterPro" id="IPR025724">
    <property type="entry name" value="GAG-pre-integrase_dom"/>
</dbReference>
<keyword evidence="6" id="KW-1185">Reference proteome</keyword>
<feature type="region of interest" description="Disordered" evidence="2">
    <location>
        <begin position="31"/>
        <end position="58"/>
    </location>
</feature>
<feature type="domain" description="Retrovirus-related Pol polyprotein from transposon TNT 1-94-like beta-barrel" evidence="4">
    <location>
        <begin position="787"/>
        <end position="857"/>
    </location>
</feature>
<proteinExistence type="predicted"/>
<dbReference type="InterPro" id="IPR012337">
    <property type="entry name" value="RNaseH-like_sf"/>
</dbReference>
<evidence type="ECO:0000256" key="2">
    <source>
        <dbReference type="SAM" id="MobiDB-lite"/>
    </source>
</evidence>
<dbReference type="InterPro" id="IPR036397">
    <property type="entry name" value="RNaseH_sf"/>
</dbReference>
<evidence type="ECO:0000259" key="4">
    <source>
        <dbReference type="Pfam" id="PF22936"/>
    </source>
</evidence>
<name>A0ABQ4XB33_9ASTR</name>
<dbReference type="Proteomes" id="UP001151760">
    <property type="component" value="Unassembled WGS sequence"/>
</dbReference>
<gene>
    <name evidence="5" type="ORF">Tco_0656810</name>
</gene>
<feature type="region of interest" description="Disordered" evidence="2">
    <location>
        <begin position="490"/>
        <end position="509"/>
    </location>
</feature>
<keyword evidence="1" id="KW-0645">Protease</keyword>
<reference evidence="5" key="2">
    <citation type="submission" date="2022-01" db="EMBL/GenBank/DDBJ databases">
        <authorList>
            <person name="Yamashiro T."/>
            <person name="Shiraishi A."/>
            <person name="Satake H."/>
            <person name="Nakayama K."/>
        </authorList>
    </citation>
    <scope>NUCLEOTIDE SEQUENCE</scope>
</reference>
<evidence type="ECO:0000313" key="6">
    <source>
        <dbReference type="Proteomes" id="UP001151760"/>
    </source>
</evidence>
<organism evidence="5 6">
    <name type="scientific">Tanacetum coccineum</name>
    <dbReference type="NCBI Taxonomy" id="301880"/>
    <lineage>
        <taxon>Eukaryota</taxon>
        <taxon>Viridiplantae</taxon>
        <taxon>Streptophyta</taxon>
        <taxon>Embryophyta</taxon>
        <taxon>Tracheophyta</taxon>
        <taxon>Spermatophyta</taxon>
        <taxon>Magnoliopsida</taxon>
        <taxon>eudicotyledons</taxon>
        <taxon>Gunneridae</taxon>
        <taxon>Pentapetalae</taxon>
        <taxon>asterids</taxon>
        <taxon>campanulids</taxon>
        <taxon>Asterales</taxon>
        <taxon>Asteraceae</taxon>
        <taxon>Asteroideae</taxon>
        <taxon>Anthemideae</taxon>
        <taxon>Anthemidinae</taxon>
        <taxon>Tanacetum</taxon>
    </lineage>
</organism>
<accession>A0ABQ4XB33</accession>
<dbReference type="InterPro" id="IPR054722">
    <property type="entry name" value="PolX-like_BBD"/>
</dbReference>
<dbReference type="SUPFAM" id="SSF53098">
    <property type="entry name" value="Ribonuclease H-like"/>
    <property type="match status" value="1"/>
</dbReference>
<dbReference type="PANTHER" id="PTHR42648">
    <property type="entry name" value="TRANSPOSASE, PUTATIVE-RELATED"/>
    <property type="match status" value="1"/>
</dbReference>
<dbReference type="PANTHER" id="PTHR42648:SF18">
    <property type="entry name" value="RETROTRANSPOSON, UNCLASSIFIED-LIKE PROTEIN"/>
    <property type="match status" value="1"/>
</dbReference>
<feature type="domain" description="GAG-pre-integrase" evidence="3">
    <location>
        <begin position="889"/>
        <end position="961"/>
    </location>
</feature>
<dbReference type="EMBL" id="BQNB010009332">
    <property type="protein sequence ID" value="GJS62026.1"/>
    <property type="molecule type" value="Genomic_DNA"/>
</dbReference>
<protein>
    <submittedName>
        <fullName evidence="5">Integrase, catalytic region, zinc finger, CCHC-type containing protein</fullName>
    </submittedName>
</protein>
<dbReference type="Pfam" id="PF13976">
    <property type="entry name" value="gag_pre-integrs"/>
    <property type="match status" value="1"/>
</dbReference>
<reference evidence="5" key="1">
    <citation type="journal article" date="2022" name="Int. J. Mol. Sci.">
        <title>Draft Genome of Tanacetum Coccineum: Genomic Comparison of Closely Related Tanacetum-Family Plants.</title>
        <authorList>
            <person name="Yamashiro T."/>
            <person name="Shiraishi A."/>
            <person name="Nakayama K."/>
            <person name="Satake H."/>
        </authorList>
    </citation>
    <scope>NUCLEOTIDE SEQUENCE</scope>
</reference>
<evidence type="ECO:0000313" key="5">
    <source>
        <dbReference type="EMBL" id="GJS62026.1"/>
    </source>
</evidence>
<evidence type="ECO:0000256" key="1">
    <source>
        <dbReference type="ARBA" id="ARBA00022670"/>
    </source>
</evidence>
<dbReference type="Pfam" id="PF22936">
    <property type="entry name" value="Pol_BBD"/>
    <property type="match status" value="1"/>
</dbReference>
<evidence type="ECO:0000259" key="3">
    <source>
        <dbReference type="Pfam" id="PF13976"/>
    </source>
</evidence>
<keyword evidence="1" id="KW-0378">Hydrolase</keyword>
<dbReference type="Gene3D" id="3.30.420.10">
    <property type="entry name" value="Ribonuclease H-like superfamily/Ribonuclease H"/>
    <property type="match status" value="1"/>
</dbReference>
<comment type="caution">
    <text evidence="5">The sequence shown here is derived from an EMBL/GenBank/DDBJ whole genome shotgun (WGS) entry which is preliminary data.</text>
</comment>
<sequence length="1031" mass="119779">MRDNPQLQQDDLLIWLTLKYKFERLHVATTPCRPSDVRPRDQDDPYDDAYPEGENSQRGRRRLSMELLCLENHLLVKTLKVNKVHQCQIVARRENGSIVSITESDYKNLNKNDIEDMYLLIVNDKIDEYVETGLLWSLLIFIRSIKKYKVFSIVSKPVYAIIYKNNKKEKRVMRHQEFHKFCDATLKRVLEGLKIYNNNVKHGYVTLSLSKEDAEYLQLFQEGIEEKTPYELLRRRKPTMDYFKVFESKCFILNTKDYLTKFDPKSYEDVFLVDDDLDEEEPIKVTKKKNLENDIKDETVEVDKIVNIKESKNHPLDNVIGNINQRALRAKNFEKSHDHLALVAHKGSSFRTTSPYYATHPSSVVDYDDDYQGDAVQNNSEYPLTSTMILIARAITQCFSNPTNNRLRTSSNTRNQAIVQGHYSRNCLKPRVQDLKYFMEQMLLAKQDEEGVILTDEQNDFLFVDAYRMEEIEELRPSYDYPFLSEVQTPSTSYENPLSGKDNQEQKYSKQPKIINNIIRDDQIDNNIIFDEPNRDINSVSVEYDNNVLESYELEKLARNAYKEAEKQKIIAKKVQQQNIVLTKQLESYKEKDSQSKFIHDRDVIRDLEQQDDVQVELQKTQSILKRQMSEDEDKYHDIVLDFEAKAKKNVDVMLKLGYANPYTLKKAISHNLKLYDASWLEDSKIHMNVRDTEDILDDATKSQIKIERIPIAIDKKTKLKDVLCVSCAKNVLIMRHDKCLAYYKLNVISKVRRALFTTPRIVKSKVEDTTPVVSKTRFSVVQIVLWIIDSGCSKHMTGDRSLLENFVKKFMGTIRSGNDHFAEITGYGDYLHGNITVCHVYYVEGLGHNLFSVGQFCGGDLEVAFCSNTCYVRNLEGDDLLTGARESNLYKISISDMATSSPICLMSKATSTKSWLWRRRLSHLNFSTLNDLTKHDLVDGLSKFIYEKDHLCSACEQGKSKKASHPPKVVPSNHSKLELLHMDLCGPMRVASINGKRYILMIVDDYSRFTWVYFLRTKDETPEIIKNFIT</sequence>